<feature type="transmembrane region" description="Helical" evidence="6">
    <location>
        <begin position="228"/>
        <end position="254"/>
    </location>
</feature>
<evidence type="ECO:0000256" key="2">
    <source>
        <dbReference type="ARBA" id="ARBA00022475"/>
    </source>
</evidence>
<gene>
    <name evidence="7" type="ORF">I7412_02530</name>
</gene>
<keyword evidence="5 6" id="KW-0472">Membrane</keyword>
<dbReference type="PANTHER" id="PTHR43370">
    <property type="entry name" value="SUGAR ABC TRANSPORTER INTEGRAL MEMBRANE PROTEIN-RELATED"/>
    <property type="match status" value="1"/>
</dbReference>
<feature type="transmembrane region" description="Helical" evidence="6">
    <location>
        <begin position="194"/>
        <end position="216"/>
    </location>
</feature>
<dbReference type="RefSeq" id="WP_203007674.1">
    <property type="nucleotide sequence ID" value="NZ_JADWYU010000146.1"/>
</dbReference>
<dbReference type="Proteomes" id="UP000604475">
    <property type="component" value="Unassembled WGS sequence"/>
</dbReference>
<keyword evidence="4 6" id="KW-1133">Transmembrane helix</keyword>
<comment type="caution">
    <text evidence="7">The sequence shown here is derived from an EMBL/GenBank/DDBJ whole genome shotgun (WGS) entry which is preliminary data.</text>
</comment>
<evidence type="ECO:0000256" key="4">
    <source>
        <dbReference type="ARBA" id="ARBA00022989"/>
    </source>
</evidence>
<keyword evidence="2" id="KW-1003">Cell membrane</keyword>
<dbReference type="EMBL" id="JAEACQ010000122">
    <property type="protein sequence ID" value="MBL7626071.1"/>
    <property type="molecule type" value="Genomic_DNA"/>
</dbReference>
<dbReference type="AlphaFoldDB" id="A0A937UPY5"/>
<sequence>MVTEVELILAGAVRLATPVALAALGEAVVERSGTINLGIEGTMLAGALAGAYGASQAGWGAGIALAVAVGGFLGLVTALATLWGRANQLVVGLSVTLIATGAATYLYELWRPTGTAAPEIPLAPTVHVPILREIPLVGPALFEQSVFSYAMVALAVGLAWTLRRTGAGLALRAAGDDPARAALRGVRVRATRTAALALGGALAALGGAVITVGYLGSFDVNVTAGRGYVALAAVIIGRWSPWGALAGAGVFALFDSVAIQSGDTEIVPVEVLTALPYLVTLAALIVVARGGRAPRALGRALPDDA</sequence>
<dbReference type="Pfam" id="PF02653">
    <property type="entry name" value="BPD_transp_2"/>
    <property type="match status" value="1"/>
</dbReference>
<evidence type="ECO:0000256" key="3">
    <source>
        <dbReference type="ARBA" id="ARBA00022692"/>
    </source>
</evidence>
<accession>A0A937UPY5</accession>
<organism evidence="7 8">
    <name type="scientific">Frankia nepalensis</name>
    <dbReference type="NCBI Taxonomy" id="1836974"/>
    <lineage>
        <taxon>Bacteria</taxon>
        <taxon>Bacillati</taxon>
        <taxon>Actinomycetota</taxon>
        <taxon>Actinomycetes</taxon>
        <taxon>Frankiales</taxon>
        <taxon>Frankiaceae</taxon>
        <taxon>Frankia</taxon>
    </lineage>
</organism>
<feature type="transmembrane region" description="Helical" evidence="6">
    <location>
        <begin position="146"/>
        <end position="162"/>
    </location>
</feature>
<evidence type="ECO:0000313" key="8">
    <source>
        <dbReference type="Proteomes" id="UP000604475"/>
    </source>
</evidence>
<protein>
    <submittedName>
        <fullName evidence="7">ABC transporter permease</fullName>
    </submittedName>
</protein>
<dbReference type="GO" id="GO:0005886">
    <property type="term" value="C:plasma membrane"/>
    <property type="evidence" value="ECO:0007669"/>
    <property type="project" value="UniProtKB-SubCell"/>
</dbReference>
<name>A0A937UPY5_9ACTN</name>
<dbReference type="InterPro" id="IPR001851">
    <property type="entry name" value="ABC_transp_permease"/>
</dbReference>
<dbReference type="CDD" id="cd06580">
    <property type="entry name" value="TM_PBP1_transp_TpRbsC_like"/>
    <property type="match status" value="1"/>
</dbReference>
<dbReference type="GO" id="GO:0022857">
    <property type="term" value="F:transmembrane transporter activity"/>
    <property type="evidence" value="ECO:0007669"/>
    <property type="project" value="InterPro"/>
</dbReference>
<evidence type="ECO:0000313" key="7">
    <source>
        <dbReference type="EMBL" id="MBL7626071.1"/>
    </source>
</evidence>
<evidence type="ECO:0000256" key="5">
    <source>
        <dbReference type="ARBA" id="ARBA00023136"/>
    </source>
</evidence>
<keyword evidence="8" id="KW-1185">Reference proteome</keyword>
<dbReference type="PANTHER" id="PTHR43370:SF1">
    <property type="entry name" value="GUANOSINE ABC TRANSPORTER PERMEASE PROTEIN NUPQ"/>
    <property type="match status" value="1"/>
</dbReference>
<feature type="transmembrane region" description="Helical" evidence="6">
    <location>
        <begin position="89"/>
        <end position="107"/>
    </location>
</feature>
<evidence type="ECO:0000256" key="6">
    <source>
        <dbReference type="SAM" id="Phobius"/>
    </source>
</evidence>
<proteinExistence type="predicted"/>
<evidence type="ECO:0000256" key="1">
    <source>
        <dbReference type="ARBA" id="ARBA00004651"/>
    </source>
</evidence>
<reference evidence="7" key="1">
    <citation type="submission" date="2020-12" db="EMBL/GenBank/DDBJ databases">
        <title>Genomic characterization of non-nitrogen-fixing Frankia strains.</title>
        <authorList>
            <person name="Carlos-Shanley C."/>
            <person name="Guerra T."/>
            <person name="Hahn D."/>
        </authorList>
    </citation>
    <scope>NUCLEOTIDE SEQUENCE</scope>
    <source>
        <strain evidence="7">CN6</strain>
    </source>
</reference>
<comment type="subcellular location">
    <subcellularLocation>
        <location evidence="1">Cell membrane</location>
        <topology evidence="1">Multi-pass membrane protein</topology>
    </subcellularLocation>
</comment>
<feature type="transmembrane region" description="Helical" evidence="6">
    <location>
        <begin position="266"/>
        <end position="288"/>
    </location>
</feature>
<keyword evidence="3 6" id="KW-0812">Transmembrane</keyword>
<feature type="transmembrane region" description="Helical" evidence="6">
    <location>
        <begin position="59"/>
        <end position="82"/>
    </location>
</feature>